<feature type="compositionally biased region" description="Acidic residues" evidence="6">
    <location>
        <begin position="1007"/>
        <end position="1024"/>
    </location>
</feature>
<dbReference type="InterPro" id="IPR002015">
    <property type="entry name" value="Proteasome/cyclosome_rpt"/>
</dbReference>
<evidence type="ECO:0000256" key="3">
    <source>
        <dbReference type="ARBA" id="ARBA00022737"/>
    </source>
</evidence>
<comment type="subunit">
    <text evidence="5">Component of the 19S proteasome regulatory particle complex. The 26S proteasome consists of a 20S core particle (CP) and two 19S regulatory subunits (RP).</text>
</comment>
<dbReference type="PIRSF" id="PIRSF015947">
    <property type="entry name" value="26S_Psome_Rpn2"/>
    <property type="match status" value="1"/>
</dbReference>
<dbReference type="PANTHER" id="PTHR10943:SF2">
    <property type="entry name" value="26S PROTEASOME NON-ATPASE REGULATORY SUBUNIT 1"/>
    <property type="match status" value="1"/>
</dbReference>
<feature type="region of interest" description="Disordered" evidence="6">
    <location>
        <begin position="279"/>
        <end position="318"/>
    </location>
</feature>
<keyword evidence="4 5" id="KW-0647">Proteasome</keyword>
<dbReference type="GO" id="GO:0043161">
    <property type="term" value="P:proteasome-mediated ubiquitin-dependent protein catabolic process"/>
    <property type="evidence" value="ECO:0007669"/>
    <property type="project" value="TreeGrafter"/>
</dbReference>
<reference evidence="9" key="1">
    <citation type="journal article" date="2023" name="Genome Biol. Evol.">
        <title>Long-read-based Genome Assembly of Drosophila gunungcola Reveals Fewer Chemosensory Genes in Flower-breeding Species.</title>
        <authorList>
            <person name="Negi A."/>
            <person name="Liao B.Y."/>
            <person name="Yeh S.D."/>
        </authorList>
    </citation>
    <scope>NUCLEOTIDE SEQUENCE</scope>
    <source>
        <strain evidence="9">Sukarami</strain>
    </source>
</reference>
<dbReference type="InterPro" id="IPR011989">
    <property type="entry name" value="ARM-like"/>
</dbReference>
<dbReference type="GO" id="GO:0030234">
    <property type="term" value="F:enzyme regulator activity"/>
    <property type="evidence" value="ECO:0007669"/>
    <property type="project" value="UniProtKB-UniRule"/>
</dbReference>
<evidence type="ECO:0000256" key="2">
    <source>
        <dbReference type="ARBA" id="ARBA00014929"/>
    </source>
</evidence>
<dbReference type="GO" id="GO:0008540">
    <property type="term" value="C:proteasome regulatory particle, base subcomplex"/>
    <property type="evidence" value="ECO:0007669"/>
    <property type="project" value="UniProtKB-UniRule"/>
</dbReference>
<sequence length="1024" mass="113664">MSLTSAAGIISLLDEPMPDLKVFALKKLDNIVDEFWPEISESIEKIEMLHEDRSFPENKLAGMVASKVFYHLGSFEDALTYALGAGDLFDVNARNEYTETIIAKCIDFYIAQRVEFIENPKEASTVDERLEGIVNRMIQRCLDDNQFRQALGIALETRRMDIFEAAIMKSDDVRGMLAYAYNVTMSLIQNRGFRNQVLRCLVGLYRDLGVPDYVNMCQCLIFLEDPFAVAEMLDTLTRSSVETNNLMAYQIAFDLYESATQEFLGNVLQALKNTAPIPTALPSTFKPQGTSSEDGAKSEGEKSKSDEDIPEEKQADAKVERTIDSLNEVEKLHQKNIEKLISILSGEVSIDLQLQFLIRSNHADLQVLRGTKEAVRVSICHTATVIANAFMHSGTTSDQFLRDNLDWLARATNWAKLTATASLGVIHRGHEKDSLALMQSYLPKEAGPSSGYSEGGALYALGLIHANHGANIIDYLLQQLKDAQNENVRHGGCLGLGLAGMGTHRQDLYEQLKFNLYQDDAVTGEAAGIAMGMVMLGSKNAQAIEDMVSYAQETQHEKILRGLAVGISLTMFSRLEEADPLVTSLSTDKDPVLRRSGMYTIAMAYNGTGSNKAIRKLLHVAVSDVNDDVRRAAVTAIGFILFRTPEQCPSVVSLLAESYNPHVRYGAAMALGIACAGTGLREAIALLEPMVKFDPVNFVRQGALIASAMILIQHTDQSCPKSTFFRQLYAEVISNKHEDVMAKYGAILAQGIIDAGGRNATLSLQSRTGHTNLQAVVGMLAFTQYWYWFPLAHTLSLAFTPTCVIGLNSDLKMPKMEYKSAAKPSLYAYPAPLEEKKSEEREKVATAVLSIAARQKRRENADKKEDEKMDVDEDSKEGAAVKKEEEAKTEEKPATEEKPKKKEEKEKKKEEDKDKEVAGTSSDKDKEKEKEKEKEKKEKKEPEPTSEILQNPARVLRQQLKVLSVIDGQSYEPLKDVTIGGIIVFQHTGKAEDQELVEPVAAFGPMNDEEKEPEPPEPFEYIED</sequence>
<dbReference type="PANTHER" id="PTHR10943">
    <property type="entry name" value="26S PROTEASOME NON-ATPASE REGULATORY SUBUNIT"/>
    <property type="match status" value="1"/>
</dbReference>
<dbReference type="InterPro" id="IPR016024">
    <property type="entry name" value="ARM-type_fold"/>
</dbReference>
<evidence type="ECO:0000256" key="6">
    <source>
        <dbReference type="SAM" id="MobiDB-lite"/>
    </source>
</evidence>
<keyword evidence="10" id="KW-1185">Reference proteome</keyword>
<dbReference type="GO" id="GO:0042176">
    <property type="term" value="P:regulation of protein catabolic process"/>
    <property type="evidence" value="ECO:0007669"/>
    <property type="project" value="UniProtKB-UniRule"/>
</dbReference>
<dbReference type="Proteomes" id="UP001059596">
    <property type="component" value="Chromosome 3R"/>
</dbReference>
<comment type="function">
    <text evidence="5">Component of the 26S proteasome, a multiprotein complex involved in the ATP-dependent degradation of ubiquitinated proteins. This complex plays a key role in the maintenance of protein homeostasis by removing misfolded or damaged proteins, which could impair cellular functions, and by removing proteins whose functions are no longer required. Therefore, the proteasome participates in numerous cellular processes, including cell cycle progression, apoptosis, or DNA damage repair.</text>
</comment>
<dbReference type="SUPFAM" id="SSF48371">
    <property type="entry name" value="ARM repeat"/>
    <property type="match status" value="1"/>
</dbReference>
<dbReference type="OrthoDB" id="261572at2759"/>
<evidence type="ECO:0000313" key="10">
    <source>
        <dbReference type="Proteomes" id="UP001059596"/>
    </source>
</evidence>
<dbReference type="Pfam" id="PF18004">
    <property type="entry name" value="RPN2_C"/>
    <property type="match status" value="1"/>
</dbReference>
<evidence type="ECO:0000259" key="8">
    <source>
        <dbReference type="Pfam" id="PF21505"/>
    </source>
</evidence>
<dbReference type="EMBL" id="JAMKOV010000001">
    <property type="protein sequence ID" value="KAI8044103.1"/>
    <property type="molecule type" value="Genomic_DNA"/>
</dbReference>
<comment type="similarity">
    <text evidence="1 5">Belongs to the proteasome subunit S1 family.</text>
</comment>
<keyword evidence="3" id="KW-0677">Repeat</keyword>
<dbReference type="Pfam" id="PF13646">
    <property type="entry name" value="HEAT_2"/>
    <property type="match status" value="1"/>
</dbReference>
<dbReference type="AlphaFoldDB" id="A0A9P9YVY2"/>
<name>A0A9P9YVY2_9MUSC</name>
<accession>A0A9P9YVY2</accession>
<organism evidence="9 10">
    <name type="scientific">Drosophila gunungcola</name>
    <name type="common">fruit fly</name>
    <dbReference type="NCBI Taxonomy" id="103775"/>
    <lineage>
        <taxon>Eukaryota</taxon>
        <taxon>Metazoa</taxon>
        <taxon>Ecdysozoa</taxon>
        <taxon>Arthropoda</taxon>
        <taxon>Hexapoda</taxon>
        <taxon>Insecta</taxon>
        <taxon>Pterygota</taxon>
        <taxon>Neoptera</taxon>
        <taxon>Endopterygota</taxon>
        <taxon>Diptera</taxon>
        <taxon>Brachycera</taxon>
        <taxon>Muscomorpha</taxon>
        <taxon>Ephydroidea</taxon>
        <taxon>Drosophilidae</taxon>
        <taxon>Drosophila</taxon>
        <taxon>Sophophora</taxon>
    </lineage>
</organism>
<evidence type="ECO:0000259" key="7">
    <source>
        <dbReference type="Pfam" id="PF18004"/>
    </source>
</evidence>
<feature type="compositionally biased region" description="Basic and acidic residues" evidence="6">
    <location>
        <begin position="876"/>
        <end position="943"/>
    </location>
</feature>
<feature type="compositionally biased region" description="Basic and acidic residues" evidence="6">
    <location>
        <begin position="294"/>
        <end position="318"/>
    </location>
</feature>
<protein>
    <recommendedName>
        <fullName evidence="2 5">26S proteasome non-ATPase regulatory subunit 1</fullName>
    </recommendedName>
</protein>
<comment type="caution">
    <text evidence="9">The sequence shown here is derived from an EMBL/GenBank/DDBJ whole genome shotgun (WGS) entry which is preliminary data.</text>
</comment>
<dbReference type="GO" id="GO:0005634">
    <property type="term" value="C:nucleus"/>
    <property type="evidence" value="ECO:0007669"/>
    <property type="project" value="TreeGrafter"/>
</dbReference>
<feature type="compositionally biased region" description="Basic and acidic residues" evidence="6">
    <location>
        <begin position="858"/>
        <end position="867"/>
    </location>
</feature>
<evidence type="ECO:0000256" key="4">
    <source>
        <dbReference type="ARBA" id="ARBA00022942"/>
    </source>
</evidence>
<evidence type="ECO:0000256" key="5">
    <source>
        <dbReference type="PIRNR" id="PIRNR015947"/>
    </source>
</evidence>
<dbReference type="Gene3D" id="1.25.10.10">
    <property type="entry name" value="Leucine-rich Repeat Variant"/>
    <property type="match status" value="1"/>
</dbReference>
<feature type="domain" description="26S proteasome regulatory subunit RPN2 C-terminal" evidence="7">
    <location>
        <begin position="802"/>
        <end position="909"/>
    </location>
</feature>
<gene>
    <name evidence="9" type="ORF">M5D96_000254</name>
</gene>
<dbReference type="Pfam" id="PF21505">
    <property type="entry name" value="RPN2_N"/>
    <property type="match status" value="1"/>
</dbReference>
<dbReference type="GO" id="GO:0034515">
    <property type="term" value="C:proteasome storage granule"/>
    <property type="evidence" value="ECO:0007669"/>
    <property type="project" value="TreeGrafter"/>
</dbReference>
<evidence type="ECO:0000256" key="1">
    <source>
        <dbReference type="ARBA" id="ARBA00006308"/>
    </source>
</evidence>
<proteinExistence type="inferred from homology"/>
<feature type="domain" description="26S proteasome non-ATPase regulatory subunit 1/RPN2 N-terminal" evidence="8">
    <location>
        <begin position="4"/>
        <end position="274"/>
    </location>
</feature>
<feature type="region of interest" description="Disordered" evidence="6">
    <location>
        <begin position="1003"/>
        <end position="1024"/>
    </location>
</feature>
<dbReference type="FunFam" id="1.25.10.10:FF:000017">
    <property type="entry name" value="26S proteasome non-ATPase regulatory subunit 1"/>
    <property type="match status" value="1"/>
</dbReference>
<feature type="compositionally biased region" description="Polar residues" evidence="6">
    <location>
        <begin position="281"/>
        <end position="293"/>
    </location>
</feature>
<feature type="region of interest" description="Disordered" evidence="6">
    <location>
        <begin position="855"/>
        <end position="954"/>
    </location>
</feature>
<dbReference type="Pfam" id="PF01851">
    <property type="entry name" value="PC_rep"/>
    <property type="match status" value="3"/>
</dbReference>
<evidence type="ECO:0000313" key="9">
    <source>
        <dbReference type="EMBL" id="KAI8044103.1"/>
    </source>
</evidence>
<dbReference type="InterPro" id="IPR040623">
    <property type="entry name" value="RPN2_C"/>
</dbReference>
<dbReference type="InterPro" id="IPR016642">
    <property type="entry name" value="26S_Psome_Rpn2"/>
</dbReference>
<dbReference type="InterPro" id="IPR048570">
    <property type="entry name" value="PSMD1_RPN2_N"/>
</dbReference>